<evidence type="ECO:0000313" key="2">
    <source>
        <dbReference type="EMBL" id="ASS96992.1"/>
    </source>
</evidence>
<dbReference type="InterPro" id="IPR031841">
    <property type="entry name" value="Endopep_inhib"/>
</dbReference>
<reference evidence="2 3" key="1">
    <citation type="submission" date="2016-10" db="EMBL/GenBank/DDBJ databases">
        <title>The whole genome sequencing and assembly of Bacillus simplex DSM 1321 strain.</title>
        <authorList>
            <person name="Park M.-K."/>
            <person name="Lee Y.-J."/>
            <person name="Yi H."/>
            <person name="Bahn Y.-S."/>
            <person name="Kim J.F."/>
            <person name="Lee D.-W."/>
        </authorList>
    </citation>
    <scope>NUCLEOTIDE SEQUENCE [LARGE SCALE GENOMIC DNA]</scope>
    <source>
        <strain evidence="2 3">DSM 1321</strain>
    </source>
</reference>
<protein>
    <recommendedName>
        <fullName evidence="4">IseA DL-endopeptidase inhibitor</fullName>
    </recommendedName>
</protein>
<dbReference type="InterPro" id="IPR053749">
    <property type="entry name" value="TA_system-associated_sf"/>
</dbReference>
<dbReference type="EMBL" id="CP017704">
    <property type="protein sequence ID" value="ASS96992.1"/>
    <property type="molecule type" value="Genomic_DNA"/>
</dbReference>
<dbReference type="OrthoDB" id="2814503at2"/>
<feature type="signal peptide" evidence="1">
    <location>
        <begin position="1"/>
        <end position="24"/>
    </location>
</feature>
<sequence length="177" mass="20099">MKKFLGMLLSIIILFFTLSGQVTAKTTSQNLSDANALKIADNASKHFWNALHGYTTRSCSQKTFNYKGTVYSYLCQEFNTKDKLTNYLAETFTNNAVEKGLTKYSYITHKGKLARPIGDGDSMLEWRKAKIKLVYQKLNVRSYNLTVPTVDGDTVKRTVTFYKSGSTWKVNQFDAVQ</sequence>
<accession>A0A223EP34</accession>
<dbReference type="Proteomes" id="UP000214618">
    <property type="component" value="Chromosome"/>
</dbReference>
<evidence type="ECO:0000256" key="1">
    <source>
        <dbReference type="SAM" id="SignalP"/>
    </source>
</evidence>
<dbReference type="RefSeq" id="WP_063233753.1">
    <property type="nucleotide sequence ID" value="NZ_BCVO01000012.1"/>
</dbReference>
<dbReference type="Gene3D" id="3.10.450.420">
    <property type="match status" value="1"/>
</dbReference>
<organism evidence="2 3">
    <name type="scientific">Peribacillus simplex NBRC 15720 = DSM 1321</name>
    <dbReference type="NCBI Taxonomy" id="1349754"/>
    <lineage>
        <taxon>Bacteria</taxon>
        <taxon>Bacillati</taxon>
        <taxon>Bacillota</taxon>
        <taxon>Bacilli</taxon>
        <taxon>Bacillales</taxon>
        <taxon>Bacillaceae</taxon>
        <taxon>Peribacillus</taxon>
    </lineage>
</organism>
<evidence type="ECO:0008006" key="4">
    <source>
        <dbReference type="Google" id="ProtNLM"/>
    </source>
</evidence>
<gene>
    <name evidence="2" type="ORF">BS1321_25680</name>
</gene>
<feature type="chain" id="PRO_5011293169" description="IseA DL-endopeptidase inhibitor" evidence="1">
    <location>
        <begin position="25"/>
        <end position="177"/>
    </location>
</feature>
<proteinExistence type="predicted"/>
<name>A0A223EP34_9BACI</name>
<evidence type="ECO:0000313" key="3">
    <source>
        <dbReference type="Proteomes" id="UP000214618"/>
    </source>
</evidence>
<keyword evidence="1" id="KW-0732">Signal</keyword>
<dbReference type="GeneID" id="56476188"/>
<dbReference type="Pfam" id="PF16800">
    <property type="entry name" value="Endopep_inhib"/>
    <property type="match status" value="1"/>
</dbReference>
<dbReference type="AlphaFoldDB" id="A0A223EP34"/>